<organism evidence="1">
    <name type="scientific">viral metagenome</name>
    <dbReference type="NCBI Taxonomy" id="1070528"/>
    <lineage>
        <taxon>unclassified sequences</taxon>
        <taxon>metagenomes</taxon>
        <taxon>organismal metagenomes</taxon>
    </lineage>
</organism>
<dbReference type="AlphaFoldDB" id="A0A6H2A6T0"/>
<protein>
    <submittedName>
        <fullName evidence="1">Uncharacterized protein</fullName>
    </submittedName>
</protein>
<reference evidence="1" key="1">
    <citation type="submission" date="2020-03" db="EMBL/GenBank/DDBJ databases">
        <title>The deep terrestrial virosphere.</title>
        <authorList>
            <person name="Holmfeldt K."/>
            <person name="Nilsson E."/>
            <person name="Simone D."/>
            <person name="Lopez-Fernandez M."/>
            <person name="Wu X."/>
            <person name="de Brujin I."/>
            <person name="Lundin D."/>
            <person name="Andersson A."/>
            <person name="Bertilsson S."/>
            <person name="Dopson M."/>
        </authorList>
    </citation>
    <scope>NUCLEOTIDE SEQUENCE</scope>
    <source>
        <strain evidence="2">MM415A02192</strain>
        <strain evidence="1">TM448A01013</strain>
    </source>
</reference>
<gene>
    <name evidence="2" type="ORF">MM415A02192_0011</name>
    <name evidence="1" type="ORF">TM448A01013_0004</name>
</gene>
<dbReference type="EMBL" id="MT142058">
    <property type="protein sequence ID" value="QJA73863.1"/>
    <property type="molecule type" value="Genomic_DNA"/>
</dbReference>
<dbReference type="EMBL" id="MT145202">
    <property type="protein sequence ID" value="QJA55317.1"/>
    <property type="molecule type" value="Genomic_DNA"/>
</dbReference>
<accession>A0A6H2A6T0</accession>
<proteinExistence type="predicted"/>
<evidence type="ECO:0000313" key="1">
    <source>
        <dbReference type="EMBL" id="QJA55317.1"/>
    </source>
</evidence>
<name>A0A6H2A6T0_9ZZZZ</name>
<sequence>MISKYMAEDYESERKWREEWALGDYIGQCPKCGRHRLCICPNGKHRCEKCDWCPEKGEYIKDHPLAFGNGK</sequence>
<evidence type="ECO:0000313" key="2">
    <source>
        <dbReference type="EMBL" id="QJA73863.1"/>
    </source>
</evidence>